<evidence type="ECO:0000313" key="1">
    <source>
        <dbReference type="EMBL" id="KAF0758090.1"/>
    </source>
</evidence>
<dbReference type="AlphaFoldDB" id="A0A6G0YLU5"/>
<evidence type="ECO:0000313" key="2">
    <source>
        <dbReference type="Proteomes" id="UP000478052"/>
    </source>
</evidence>
<dbReference type="EMBL" id="VUJU01003382">
    <property type="protein sequence ID" value="KAF0758090.1"/>
    <property type="molecule type" value="Genomic_DNA"/>
</dbReference>
<sequence length="67" mass="7734">MPTFKIEGQIYHLIGSLLPKTGQSLKLLQIYFITEDIFFKNMSSSISFEFNRSHKILNGVMNVLILQ</sequence>
<accession>A0A6G0YLU5</accession>
<keyword evidence="2" id="KW-1185">Reference proteome</keyword>
<dbReference type="Proteomes" id="UP000478052">
    <property type="component" value="Unassembled WGS sequence"/>
</dbReference>
<comment type="caution">
    <text evidence="1">The sequence shown here is derived from an EMBL/GenBank/DDBJ whole genome shotgun (WGS) entry which is preliminary data.</text>
</comment>
<name>A0A6G0YLU5_APHCR</name>
<reference evidence="1 2" key="1">
    <citation type="submission" date="2019-08" db="EMBL/GenBank/DDBJ databases">
        <title>Whole genome of Aphis craccivora.</title>
        <authorList>
            <person name="Voronova N.V."/>
            <person name="Shulinski R.S."/>
            <person name="Bandarenka Y.V."/>
            <person name="Zhorov D.G."/>
            <person name="Warner D."/>
        </authorList>
    </citation>
    <scope>NUCLEOTIDE SEQUENCE [LARGE SCALE GENOMIC DNA]</scope>
    <source>
        <strain evidence="1">180601</strain>
        <tissue evidence="1">Whole Body</tissue>
    </source>
</reference>
<dbReference type="OrthoDB" id="10051381at2759"/>
<organism evidence="1 2">
    <name type="scientific">Aphis craccivora</name>
    <name type="common">Cowpea aphid</name>
    <dbReference type="NCBI Taxonomy" id="307492"/>
    <lineage>
        <taxon>Eukaryota</taxon>
        <taxon>Metazoa</taxon>
        <taxon>Ecdysozoa</taxon>
        <taxon>Arthropoda</taxon>
        <taxon>Hexapoda</taxon>
        <taxon>Insecta</taxon>
        <taxon>Pterygota</taxon>
        <taxon>Neoptera</taxon>
        <taxon>Paraneoptera</taxon>
        <taxon>Hemiptera</taxon>
        <taxon>Sternorrhyncha</taxon>
        <taxon>Aphidomorpha</taxon>
        <taxon>Aphidoidea</taxon>
        <taxon>Aphididae</taxon>
        <taxon>Aphidini</taxon>
        <taxon>Aphis</taxon>
        <taxon>Aphis</taxon>
    </lineage>
</organism>
<proteinExistence type="predicted"/>
<protein>
    <submittedName>
        <fullName evidence="1">Uncharacterized protein</fullName>
    </submittedName>
</protein>
<gene>
    <name evidence="1" type="ORF">FWK35_00009076</name>
</gene>